<comment type="caution">
    <text evidence="7">The sequence shown here is derived from an EMBL/GenBank/DDBJ whole genome shotgun (WGS) entry which is preliminary data.</text>
</comment>
<name>A0A4R6KAD1_9ACTN</name>
<dbReference type="GO" id="GO:0016020">
    <property type="term" value="C:membrane"/>
    <property type="evidence" value="ECO:0007669"/>
    <property type="project" value="UniProtKB-SubCell"/>
</dbReference>
<accession>A0A4R6KAD1</accession>
<dbReference type="CDD" id="cd03386">
    <property type="entry name" value="PAP2_Aur1_like"/>
    <property type="match status" value="1"/>
</dbReference>
<dbReference type="InterPro" id="IPR026841">
    <property type="entry name" value="Aur1/Ipt1"/>
</dbReference>
<feature type="transmembrane region" description="Helical" evidence="5">
    <location>
        <begin position="226"/>
        <end position="244"/>
    </location>
</feature>
<reference evidence="7 8" key="1">
    <citation type="submission" date="2019-03" db="EMBL/GenBank/DDBJ databases">
        <title>Genomic Encyclopedia of Type Strains, Phase III (KMG-III): the genomes of soil and plant-associated and newly described type strains.</title>
        <authorList>
            <person name="Whitman W."/>
        </authorList>
    </citation>
    <scope>NUCLEOTIDE SEQUENCE [LARGE SCALE GENOMIC DNA]</scope>
    <source>
        <strain evidence="7 8">VKM Ac-2527</strain>
    </source>
</reference>
<dbReference type="Pfam" id="PF14378">
    <property type="entry name" value="PAP2_3"/>
    <property type="match status" value="1"/>
</dbReference>
<evidence type="ECO:0000313" key="7">
    <source>
        <dbReference type="EMBL" id="TDO45942.1"/>
    </source>
</evidence>
<organism evidence="7 8">
    <name type="scientific">Kribbella caucasensis</name>
    <dbReference type="NCBI Taxonomy" id="2512215"/>
    <lineage>
        <taxon>Bacteria</taxon>
        <taxon>Bacillati</taxon>
        <taxon>Actinomycetota</taxon>
        <taxon>Actinomycetes</taxon>
        <taxon>Propionibacteriales</taxon>
        <taxon>Kribbellaceae</taxon>
        <taxon>Kribbella</taxon>
    </lineage>
</organism>
<proteinExistence type="predicted"/>
<sequence length="258" mass="28661">MDWVTSAEARATQLRAATRVRRIAIAQEVALITSGIVLYFLVRGLIESRVPLAFRNADQVIEFERWAGIFVEPRLQSAAAEHNWLVDTMNYVYIYGHWPVVVTTLGWLLLRHRGEYRRFRNAILISGAIGLVIFALFPVAPPRFLPEFGFIDTVTERTSAYRWLQPAAFVNQFAAIPSLHFGWNLVMGIAWAGLAGSVAGRLFGLLMPPLMLAAIVLTANHYLLDGLIGGAIALAALWAGTLLAQRRRRGPVTGVEPR</sequence>
<evidence type="ECO:0000256" key="5">
    <source>
        <dbReference type="SAM" id="Phobius"/>
    </source>
</evidence>
<evidence type="ECO:0000313" key="8">
    <source>
        <dbReference type="Proteomes" id="UP000295388"/>
    </source>
</evidence>
<feature type="transmembrane region" description="Helical" evidence="5">
    <location>
        <begin position="173"/>
        <end position="195"/>
    </location>
</feature>
<evidence type="ECO:0000256" key="1">
    <source>
        <dbReference type="ARBA" id="ARBA00004141"/>
    </source>
</evidence>
<evidence type="ECO:0000256" key="3">
    <source>
        <dbReference type="ARBA" id="ARBA00022989"/>
    </source>
</evidence>
<feature type="domain" description="Inositolphosphotransferase Aur1/Ipt1" evidence="6">
    <location>
        <begin position="59"/>
        <end position="238"/>
    </location>
</feature>
<dbReference type="InterPro" id="IPR052185">
    <property type="entry name" value="IPC_Synthase-Related"/>
</dbReference>
<dbReference type="Proteomes" id="UP000295388">
    <property type="component" value="Unassembled WGS sequence"/>
</dbReference>
<feature type="transmembrane region" description="Helical" evidence="5">
    <location>
        <begin position="122"/>
        <end position="140"/>
    </location>
</feature>
<evidence type="ECO:0000259" key="6">
    <source>
        <dbReference type="Pfam" id="PF14378"/>
    </source>
</evidence>
<comment type="subcellular location">
    <subcellularLocation>
        <location evidence="1">Membrane</location>
        <topology evidence="1">Multi-pass membrane protein</topology>
    </subcellularLocation>
</comment>
<dbReference type="EMBL" id="SNWQ01000012">
    <property type="protein sequence ID" value="TDO45942.1"/>
    <property type="molecule type" value="Genomic_DNA"/>
</dbReference>
<dbReference type="PANTHER" id="PTHR31310">
    <property type="match status" value="1"/>
</dbReference>
<protein>
    <submittedName>
        <fullName evidence="7">PAP2 superfamily protein</fullName>
    </submittedName>
</protein>
<keyword evidence="4 5" id="KW-0472">Membrane</keyword>
<feature type="transmembrane region" description="Helical" evidence="5">
    <location>
        <begin position="92"/>
        <end position="110"/>
    </location>
</feature>
<dbReference type="AlphaFoldDB" id="A0A4R6KAD1"/>
<keyword evidence="2 5" id="KW-0812">Transmembrane</keyword>
<evidence type="ECO:0000256" key="2">
    <source>
        <dbReference type="ARBA" id="ARBA00022692"/>
    </source>
</evidence>
<dbReference type="PANTHER" id="PTHR31310:SF7">
    <property type="entry name" value="PA-PHOSPHATASE RELATED-FAMILY PROTEIN DDB_G0268928"/>
    <property type="match status" value="1"/>
</dbReference>
<keyword evidence="8" id="KW-1185">Reference proteome</keyword>
<feature type="transmembrane region" description="Helical" evidence="5">
    <location>
        <begin position="23"/>
        <end position="42"/>
    </location>
</feature>
<feature type="transmembrane region" description="Helical" evidence="5">
    <location>
        <begin position="202"/>
        <end position="220"/>
    </location>
</feature>
<gene>
    <name evidence="7" type="ORF">EV643_112272</name>
</gene>
<keyword evidence="3 5" id="KW-1133">Transmembrane helix</keyword>
<evidence type="ECO:0000256" key="4">
    <source>
        <dbReference type="ARBA" id="ARBA00023136"/>
    </source>
</evidence>